<comment type="caution">
    <text evidence="2">The sequence shown here is derived from an EMBL/GenBank/DDBJ whole genome shotgun (WGS) entry which is preliminary data.</text>
</comment>
<organism evidence="2">
    <name type="scientific">marine sediment metagenome</name>
    <dbReference type="NCBI Taxonomy" id="412755"/>
    <lineage>
        <taxon>unclassified sequences</taxon>
        <taxon>metagenomes</taxon>
        <taxon>ecological metagenomes</taxon>
    </lineage>
</organism>
<accession>A0A0F9TKZ4</accession>
<sequence length="246" mass="27382">MAYITASDIRAEGLTADPPTDATIDATIALVEVFVERMTRQWFDSRAVTLKLDGVNGDTLHLPVPIINIDHVRLNNAEDNLDPGLFLVYNGRLLPDDRRNPRIKLISSDEHHDIFTRPLDIHHHLIFRKGRQNQEIKGDFGFVELDGSTPEPIKRAVKILVIEKLQSPLFVDTSVPPVLPPPPALLGNLLEEKTDGHSRKYAQAGGPVEKRPAGLSGITDNKEFHDIIRLYKAPISVQSPTHFGHG</sequence>
<name>A0A0F9TKZ4_9ZZZZ</name>
<dbReference type="EMBL" id="LAZR01000239">
    <property type="protein sequence ID" value="KKN79939.1"/>
    <property type="molecule type" value="Genomic_DNA"/>
</dbReference>
<evidence type="ECO:0000256" key="1">
    <source>
        <dbReference type="SAM" id="MobiDB-lite"/>
    </source>
</evidence>
<proteinExistence type="predicted"/>
<protein>
    <submittedName>
        <fullName evidence="2">Uncharacterized protein</fullName>
    </submittedName>
</protein>
<dbReference type="AlphaFoldDB" id="A0A0F9TKZ4"/>
<reference evidence="2" key="1">
    <citation type="journal article" date="2015" name="Nature">
        <title>Complex archaea that bridge the gap between prokaryotes and eukaryotes.</title>
        <authorList>
            <person name="Spang A."/>
            <person name="Saw J.H."/>
            <person name="Jorgensen S.L."/>
            <person name="Zaremba-Niedzwiedzka K."/>
            <person name="Martijn J."/>
            <person name="Lind A.E."/>
            <person name="van Eijk R."/>
            <person name="Schleper C."/>
            <person name="Guy L."/>
            <person name="Ettema T.J."/>
        </authorList>
    </citation>
    <scope>NUCLEOTIDE SEQUENCE</scope>
</reference>
<gene>
    <name evidence="2" type="ORF">LCGC14_0334470</name>
</gene>
<feature type="region of interest" description="Disordered" evidence="1">
    <location>
        <begin position="196"/>
        <end position="216"/>
    </location>
</feature>
<evidence type="ECO:0000313" key="2">
    <source>
        <dbReference type="EMBL" id="KKN79939.1"/>
    </source>
</evidence>